<dbReference type="OrthoDB" id="10066232at2759"/>
<accession>A0A9P4JW19</accession>
<dbReference type="Proteomes" id="UP000799536">
    <property type="component" value="Unassembled WGS sequence"/>
</dbReference>
<dbReference type="SUPFAM" id="SSF81301">
    <property type="entry name" value="Nucleotidyltransferase"/>
    <property type="match status" value="1"/>
</dbReference>
<protein>
    <submittedName>
        <fullName evidence="2">Uncharacterized protein</fullName>
    </submittedName>
</protein>
<sequence>MFAKSKYHDGKDYESNKRGQAGHNIPPRANLLAAMNYMKTVLAKERIDWAAMGGITMLALGSSRAVKDIHIVYDVASFAQIKFYLEKDTVTRTSRDMNSLCPAKIIVETGPSRQDHGCVENTDVEVILIPSGKQYLHCPAMEN</sequence>
<feature type="region of interest" description="Disordered" evidence="1">
    <location>
        <begin position="1"/>
        <end position="25"/>
    </location>
</feature>
<dbReference type="AlphaFoldDB" id="A0A9P4JW19"/>
<feature type="compositionally biased region" description="Basic and acidic residues" evidence="1">
    <location>
        <begin position="1"/>
        <end position="17"/>
    </location>
</feature>
<reference evidence="2" key="1">
    <citation type="journal article" date="2020" name="Stud. Mycol.">
        <title>101 Dothideomycetes genomes: a test case for predicting lifestyles and emergence of pathogens.</title>
        <authorList>
            <person name="Haridas S."/>
            <person name="Albert R."/>
            <person name="Binder M."/>
            <person name="Bloem J."/>
            <person name="Labutti K."/>
            <person name="Salamov A."/>
            <person name="Andreopoulos B."/>
            <person name="Baker S."/>
            <person name="Barry K."/>
            <person name="Bills G."/>
            <person name="Bluhm B."/>
            <person name="Cannon C."/>
            <person name="Castanera R."/>
            <person name="Culley D."/>
            <person name="Daum C."/>
            <person name="Ezra D."/>
            <person name="Gonzalez J."/>
            <person name="Henrissat B."/>
            <person name="Kuo A."/>
            <person name="Liang C."/>
            <person name="Lipzen A."/>
            <person name="Lutzoni F."/>
            <person name="Magnuson J."/>
            <person name="Mondo S."/>
            <person name="Nolan M."/>
            <person name="Ohm R."/>
            <person name="Pangilinan J."/>
            <person name="Park H.-J."/>
            <person name="Ramirez L."/>
            <person name="Alfaro M."/>
            <person name="Sun H."/>
            <person name="Tritt A."/>
            <person name="Yoshinaga Y."/>
            <person name="Zwiers L.-H."/>
            <person name="Turgeon B."/>
            <person name="Goodwin S."/>
            <person name="Spatafora J."/>
            <person name="Crous P."/>
            <person name="Grigoriev I."/>
        </authorList>
    </citation>
    <scope>NUCLEOTIDE SEQUENCE</scope>
    <source>
        <strain evidence="2">ATCC 74209</strain>
    </source>
</reference>
<dbReference type="InterPro" id="IPR043519">
    <property type="entry name" value="NT_sf"/>
</dbReference>
<dbReference type="EMBL" id="ML993855">
    <property type="protein sequence ID" value="KAF2205484.1"/>
    <property type="molecule type" value="Genomic_DNA"/>
</dbReference>
<evidence type="ECO:0000313" key="2">
    <source>
        <dbReference type="EMBL" id="KAF2205484.1"/>
    </source>
</evidence>
<organism evidence="2 3">
    <name type="scientific">Delitschia confertaspora ATCC 74209</name>
    <dbReference type="NCBI Taxonomy" id="1513339"/>
    <lineage>
        <taxon>Eukaryota</taxon>
        <taxon>Fungi</taxon>
        <taxon>Dikarya</taxon>
        <taxon>Ascomycota</taxon>
        <taxon>Pezizomycotina</taxon>
        <taxon>Dothideomycetes</taxon>
        <taxon>Pleosporomycetidae</taxon>
        <taxon>Pleosporales</taxon>
        <taxon>Delitschiaceae</taxon>
        <taxon>Delitschia</taxon>
    </lineage>
</organism>
<proteinExistence type="predicted"/>
<evidence type="ECO:0000313" key="3">
    <source>
        <dbReference type="Proteomes" id="UP000799536"/>
    </source>
</evidence>
<evidence type="ECO:0000256" key="1">
    <source>
        <dbReference type="SAM" id="MobiDB-lite"/>
    </source>
</evidence>
<keyword evidence="3" id="KW-1185">Reference proteome</keyword>
<name>A0A9P4JW19_9PLEO</name>
<comment type="caution">
    <text evidence="2">The sequence shown here is derived from an EMBL/GenBank/DDBJ whole genome shotgun (WGS) entry which is preliminary data.</text>
</comment>
<gene>
    <name evidence="2" type="ORF">GQ43DRAFT_362318</name>
</gene>